<dbReference type="InterPro" id="IPR032828">
    <property type="entry name" value="PolyA_RNA-bd"/>
</dbReference>
<comment type="similarity">
    <text evidence="8">Belongs to the tRNA nucleotidyltransferase/poly(A) polymerase family.</text>
</comment>
<comment type="caution">
    <text evidence="11">The sequence shown here is derived from an EMBL/GenBank/DDBJ whole genome shotgun (WGS) entry which is preliminary data.</text>
</comment>
<dbReference type="InterPro" id="IPR050264">
    <property type="entry name" value="Bact_CCA-adding_enz_type3_sf"/>
</dbReference>
<accession>A0ABS7M5Y8</accession>
<evidence type="ECO:0000313" key="11">
    <source>
        <dbReference type="EMBL" id="MBY4632540.1"/>
    </source>
</evidence>
<keyword evidence="6" id="KW-0547">Nucleotide-binding</keyword>
<dbReference type="SUPFAM" id="SSF81301">
    <property type="entry name" value="Nucleotidyltransferase"/>
    <property type="match status" value="1"/>
</dbReference>
<keyword evidence="8" id="KW-0694">RNA-binding</keyword>
<dbReference type="PANTHER" id="PTHR46173">
    <property type="entry name" value="CCA TRNA NUCLEOTIDYLTRANSFERASE 1, MITOCHONDRIAL"/>
    <property type="match status" value="1"/>
</dbReference>
<keyword evidence="5" id="KW-0479">Metal-binding</keyword>
<evidence type="ECO:0000259" key="10">
    <source>
        <dbReference type="Pfam" id="PF12627"/>
    </source>
</evidence>
<name>A0ABS7M5Y8_9HYPH</name>
<evidence type="ECO:0000256" key="1">
    <source>
        <dbReference type="ARBA" id="ARBA00001946"/>
    </source>
</evidence>
<dbReference type="SUPFAM" id="SSF81891">
    <property type="entry name" value="Poly A polymerase C-terminal region-like"/>
    <property type="match status" value="1"/>
</dbReference>
<evidence type="ECO:0000256" key="8">
    <source>
        <dbReference type="RuleBase" id="RU003953"/>
    </source>
</evidence>
<dbReference type="PANTHER" id="PTHR46173:SF1">
    <property type="entry name" value="CCA TRNA NUCLEOTIDYLTRANSFERASE 1, MITOCHONDRIAL"/>
    <property type="match status" value="1"/>
</dbReference>
<dbReference type="Gene3D" id="1.10.3090.10">
    <property type="entry name" value="cca-adding enzyme, domain 2"/>
    <property type="match status" value="1"/>
</dbReference>
<evidence type="ECO:0000256" key="7">
    <source>
        <dbReference type="ARBA" id="ARBA00022842"/>
    </source>
</evidence>
<proteinExistence type="inferred from homology"/>
<feature type="domain" description="tRNA nucleotidyltransferase/poly(A) polymerase RNA and SrmB- binding" evidence="10">
    <location>
        <begin position="193"/>
        <end position="244"/>
    </location>
</feature>
<dbReference type="Pfam" id="PF12627">
    <property type="entry name" value="PolyA_pol_RNAbd"/>
    <property type="match status" value="1"/>
</dbReference>
<dbReference type="InterPro" id="IPR043519">
    <property type="entry name" value="NT_sf"/>
</dbReference>
<dbReference type="RefSeq" id="WP_222141370.1">
    <property type="nucleotide sequence ID" value="NZ_JAILYJ010000018.1"/>
</dbReference>
<organism evidence="11 12">
    <name type="scientific">Rhizobium croatiense</name>
    <dbReference type="NCBI Taxonomy" id="2867516"/>
    <lineage>
        <taxon>Bacteria</taxon>
        <taxon>Pseudomonadati</taxon>
        <taxon>Pseudomonadota</taxon>
        <taxon>Alphaproteobacteria</taxon>
        <taxon>Hyphomicrobiales</taxon>
        <taxon>Rhizobiaceae</taxon>
        <taxon>Rhizobium/Agrobacterium group</taxon>
        <taxon>Rhizobium</taxon>
    </lineage>
</organism>
<evidence type="ECO:0000256" key="5">
    <source>
        <dbReference type="ARBA" id="ARBA00022723"/>
    </source>
</evidence>
<gene>
    <name evidence="11" type="ORF">K6M89_24990</name>
</gene>
<dbReference type="Proteomes" id="UP000733858">
    <property type="component" value="Unassembled WGS sequence"/>
</dbReference>
<dbReference type="Pfam" id="PF01743">
    <property type="entry name" value="PolyA_pol"/>
    <property type="match status" value="1"/>
</dbReference>
<sequence>MTGIADQAWFRDPALGRILALLNADHGGGVEGGEARVVGGAVRNSLMGLPVSDIDIATTLRPEAVMERAAAAGVKAVPTGLQHGTVTLVIDGKPFEVTTLRTDVETDGRHAKVAFSTDWKADAERRDLTINALYADAEGEVVDLVGGLADIETRNIRFIGDAARRIAEDHLRILRFFRFFAYYGSGRPDAEGLKACAAARSKLKALSAERVWSELRKLLGADDPGRALLWMRQVAVLTEILPESERWGIDAIPSLVATEKALGWAPDPLLRLAAIVPPDAARLEALSARLKLSNSEAATLKAWAITAPVNDEMTSAAFERLLYRNGADGITTRLKLALGVARGKAESDLDEMARSARLGKLLDQAMTWKKPQFPVNGADVIAADIPSGPRVGELLAVLENQWVEENFASDRAALLARLQQLAQ</sequence>
<keyword evidence="3" id="KW-0819">tRNA processing</keyword>
<reference evidence="11 12" key="1">
    <citation type="submission" date="2021-08" db="EMBL/GenBank/DDBJ databases">
        <title>Rhizobium croatiense sp. nov. and Rhizobium redzepovicii sp. nov., two new species isolated from nodules of Phaseolus vulgaris in Croatia.</title>
        <authorList>
            <person name="Rajnovic I."/>
            <person name="Ramirez-Bahena M.H."/>
            <person name="Kajic S."/>
            <person name="Igual M.J."/>
            <person name="Peix A."/>
            <person name="Velazquez E."/>
            <person name="Sikora S."/>
        </authorList>
    </citation>
    <scope>NUCLEOTIDE SEQUENCE [LARGE SCALE GENOMIC DNA]</scope>
    <source>
        <strain evidence="11 12">13T</strain>
    </source>
</reference>
<keyword evidence="4" id="KW-0548">Nucleotidyltransferase</keyword>
<dbReference type="Gene3D" id="3.30.460.10">
    <property type="entry name" value="Beta Polymerase, domain 2"/>
    <property type="match status" value="1"/>
</dbReference>
<keyword evidence="12" id="KW-1185">Reference proteome</keyword>
<evidence type="ECO:0000259" key="9">
    <source>
        <dbReference type="Pfam" id="PF01743"/>
    </source>
</evidence>
<dbReference type="CDD" id="cd05398">
    <property type="entry name" value="NT_ClassII-CCAase"/>
    <property type="match status" value="1"/>
</dbReference>
<evidence type="ECO:0000256" key="6">
    <source>
        <dbReference type="ARBA" id="ARBA00022741"/>
    </source>
</evidence>
<protein>
    <submittedName>
        <fullName evidence="11">CCA tRNA nucleotidyltransferase</fullName>
    </submittedName>
</protein>
<feature type="domain" description="Poly A polymerase head" evidence="9">
    <location>
        <begin position="35"/>
        <end position="157"/>
    </location>
</feature>
<keyword evidence="7" id="KW-0460">Magnesium</keyword>
<evidence type="ECO:0000256" key="3">
    <source>
        <dbReference type="ARBA" id="ARBA00022694"/>
    </source>
</evidence>
<comment type="cofactor">
    <cofactor evidence="1">
        <name>Mg(2+)</name>
        <dbReference type="ChEBI" id="CHEBI:18420"/>
    </cofactor>
</comment>
<evidence type="ECO:0000313" key="12">
    <source>
        <dbReference type="Proteomes" id="UP000733858"/>
    </source>
</evidence>
<evidence type="ECO:0000256" key="2">
    <source>
        <dbReference type="ARBA" id="ARBA00022679"/>
    </source>
</evidence>
<keyword evidence="2 8" id="KW-0808">Transferase</keyword>
<evidence type="ECO:0000256" key="4">
    <source>
        <dbReference type="ARBA" id="ARBA00022695"/>
    </source>
</evidence>
<dbReference type="InterPro" id="IPR002646">
    <property type="entry name" value="PolA_pol_head_dom"/>
</dbReference>
<dbReference type="EMBL" id="JAILYJ010000018">
    <property type="protein sequence ID" value="MBY4632540.1"/>
    <property type="molecule type" value="Genomic_DNA"/>
</dbReference>